<gene>
    <name evidence="1" type="ORF">AGERDE_LOCUS12371</name>
</gene>
<dbReference type="AlphaFoldDB" id="A0A9N9EGX7"/>
<dbReference type="EMBL" id="CAJVPL010008259">
    <property type="protein sequence ID" value="CAG8673644.1"/>
    <property type="molecule type" value="Genomic_DNA"/>
</dbReference>
<organism evidence="1 2">
    <name type="scientific">Ambispora gerdemannii</name>
    <dbReference type="NCBI Taxonomy" id="144530"/>
    <lineage>
        <taxon>Eukaryota</taxon>
        <taxon>Fungi</taxon>
        <taxon>Fungi incertae sedis</taxon>
        <taxon>Mucoromycota</taxon>
        <taxon>Glomeromycotina</taxon>
        <taxon>Glomeromycetes</taxon>
        <taxon>Archaeosporales</taxon>
        <taxon>Ambisporaceae</taxon>
        <taxon>Ambispora</taxon>
    </lineage>
</organism>
<sequence>EARLIEINYINRSIHEVVFSSVCNNICTSKIKKRIVMENKIRLRRMLNLKGPYQSFSGRWNVDLPELKVTGESRKAALIITFLRRVMFFSVLNADFKSFSSKLSPSTDKGNSFCYVDLL</sequence>
<reference evidence="1" key="1">
    <citation type="submission" date="2021-06" db="EMBL/GenBank/DDBJ databases">
        <authorList>
            <person name="Kallberg Y."/>
            <person name="Tangrot J."/>
            <person name="Rosling A."/>
        </authorList>
    </citation>
    <scope>NUCLEOTIDE SEQUENCE</scope>
    <source>
        <strain evidence="1">MT106</strain>
    </source>
</reference>
<accession>A0A9N9EGX7</accession>
<comment type="caution">
    <text evidence="1">The sequence shown here is derived from an EMBL/GenBank/DDBJ whole genome shotgun (WGS) entry which is preliminary data.</text>
</comment>
<keyword evidence="2" id="KW-1185">Reference proteome</keyword>
<dbReference type="Proteomes" id="UP000789831">
    <property type="component" value="Unassembled WGS sequence"/>
</dbReference>
<feature type="non-terminal residue" evidence="1">
    <location>
        <position position="119"/>
    </location>
</feature>
<name>A0A9N9EGX7_9GLOM</name>
<proteinExistence type="predicted"/>
<protein>
    <submittedName>
        <fullName evidence="1">1701_t:CDS:1</fullName>
    </submittedName>
</protein>
<evidence type="ECO:0000313" key="2">
    <source>
        <dbReference type="Proteomes" id="UP000789831"/>
    </source>
</evidence>
<evidence type="ECO:0000313" key="1">
    <source>
        <dbReference type="EMBL" id="CAG8673644.1"/>
    </source>
</evidence>